<organism evidence="1 2">
    <name type="scientific">Acaulospora colombiana</name>
    <dbReference type="NCBI Taxonomy" id="27376"/>
    <lineage>
        <taxon>Eukaryota</taxon>
        <taxon>Fungi</taxon>
        <taxon>Fungi incertae sedis</taxon>
        <taxon>Mucoromycota</taxon>
        <taxon>Glomeromycotina</taxon>
        <taxon>Glomeromycetes</taxon>
        <taxon>Diversisporales</taxon>
        <taxon>Acaulosporaceae</taxon>
        <taxon>Acaulospora</taxon>
    </lineage>
</organism>
<name>A0ACA9MJT6_9GLOM</name>
<gene>
    <name evidence="1" type="ORF">ACOLOM_LOCUS6221</name>
</gene>
<dbReference type="Proteomes" id="UP000789525">
    <property type="component" value="Unassembled WGS sequence"/>
</dbReference>
<evidence type="ECO:0000313" key="2">
    <source>
        <dbReference type="Proteomes" id="UP000789525"/>
    </source>
</evidence>
<comment type="caution">
    <text evidence="1">The sequence shown here is derived from an EMBL/GenBank/DDBJ whole genome shotgun (WGS) entry which is preliminary data.</text>
</comment>
<proteinExistence type="predicted"/>
<accession>A0ACA9MJT6</accession>
<evidence type="ECO:0000313" key="1">
    <source>
        <dbReference type="EMBL" id="CAG8588203.1"/>
    </source>
</evidence>
<keyword evidence="2" id="KW-1185">Reference proteome</keyword>
<dbReference type="EMBL" id="CAJVPT010012520">
    <property type="protein sequence ID" value="CAG8588203.1"/>
    <property type="molecule type" value="Genomic_DNA"/>
</dbReference>
<protein>
    <submittedName>
        <fullName evidence="1">2522_t:CDS:1</fullName>
    </submittedName>
</protein>
<sequence>MGYTSNDKEEIKNIIDELSNEWSGNSYNLLTSELCRRLVGKPAPSKMRSTSHFLTLSNGP</sequence>
<reference evidence="1" key="1">
    <citation type="submission" date="2021-06" db="EMBL/GenBank/DDBJ databases">
        <authorList>
            <person name="Kallberg Y."/>
            <person name="Tangrot J."/>
            <person name="Rosling A."/>
        </authorList>
    </citation>
    <scope>NUCLEOTIDE SEQUENCE</scope>
    <source>
        <strain evidence="1">CL356</strain>
    </source>
</reference>